<dbReference type="InterPro" id="IPR036388">
    <property type="entry name" value="WH-like_DNA-bd_sf"/>
</dbReference>
<dbReference type="Gene3D" id="1.10.10.10">
    <property type="entry name" value="Winged helix-like DNA-binding domain superfamily/Winged helix DNA-binding domain"/>
    <property type="match status" value="1"/>
</dbReference>
<evidence type="ECO:0000256" key="5">
    <source>
        <dbReference type="ARBA" id="ARBA00023163"/>
    </source>
</evidence>
<dbReference type="SMART" id="SM00862">
    <property type="entry name" value="Trans_reg_C"/>
    <property type="match status" value="1"/>
</dbReference>
<dbReference type="GO" id="GO:0000156">
    <property type="term" value="F:phosphorelay response regulator activity"/>
    <property type="evidence" value="ECO:0007669"/>
    <property type="project" value="TreeGrafter"/>
</dbReference>
<dbReference type="InterPro" id="IPR001867">
    <property type="entry name" value="OmpR/PhoB-type_DNA-bd"/>
</dbReference>
<evidence type="ECO:0000313" key="11">
    <source>
        <dbReference type="Proteomes" id="UP000463961"/>
    </source>
</evidence>
<organism evidence="10 11">
    <name type="scientific">Fluviibacter phosphoraccumulans</name>
    <dbReference type="NCBI Taxonomy" id="1751046"/>
    <lineage>
        <taxon>Bacteria</taxon>
        <taxon>Pseudomonadati</taxon>
        <taxon>Pseudomonadota</taxon>
        <taxon>Betaproteobacteria</taxon>
        <taxon>Rhodocyclales</taxon>
        <taxon>Fluviibacteraceae</taxon>
        <taxon>Fluviibacter</taxon>
    </lineage>
</organism>
<dbReference type="GO" id="GO:0005829">
    <property type="term" value="C:cytosol"/>
    <property type="evidence" value="ECO:0007669"/>
    <property type="project" value="TreeGrafter"/>
</dbReference>
<evidence type="ECO:0000256" key="6">
    <source>
        <dbReference type="PROSITE-ProRule" id="PRU00169"/>
    </source>
</evidence>
<evidence type="ECO:0000256" key="3">
    <source>
        <dbReference type="ARBA" id="ARBA00023015"/>
    </source>
</evidence>
<keyword evidence="3" id="KW-0805">Transcription regulation</keyword>
<dbReference type="EMBL" id="AP022345">
    <property type="protein sequence ID" value="BBU69769.1"/>
    <property type="molecule type" value="Genomic_DNA"/>
</dbReference>
<feature type="DNA-binding region" description="OmpR/PhoB-type" evidence="7">
    <location>
        <begin position="123"/>
        <end position="224"/>
    </location>
</feature>
<sequence>MDTRLSIVVIEDNDELRAATIDVLSRAGHKVLGLDCAEVMPELAALTLVDLMIIDLNLPGEDGLSLAQRVRQNHPEIGIIITTARSDSSQRQEGYAKGADIYMTKPMALAELSAAIQSLGRRLKGISEPEMLLLNVSKLTLLGPHGQVLGLTSTEAKLLTAFNLSPDRRLEKWQLIEVLEKDSANNPLATLELVIVRLRKKIRQLGIEDQSIKVIRNWGYQFCLPVVVTT</sequence>
<evidence type="ECO:0000256" key="7">
    <source>
        <dbReference type="PROSITE-ProRule" id="PRU01091"/>
    </source>
</evidence>
<dbReference type="AlphaFoldDB" id="A0A7R6R879"/>
<dbReference type="SMART" id="SM00448">
    <property type="entry name" value="REC"/>
    <property type="match status" value="1"/>
</dbReference>
<feature type="modified residue" description="4-aspartylphosphate" evidence="6">
    <location>
        <position position="55"/>
    </location>
</feature>
<reference evidence="11" key="1">
    <citation type="submission" date="2020-01" db="EMBL/GenBank/DDBJ databases">
        <title>Phosphoaccumulans saitamaens gen. nov., sp. nov., a polyphosphate accumulating bacterium isolated from surface river water.</title>
        <authorList>
            <person name="Watanabe K."/>
            <person name="Suda W."/>
        </authorList>
    </citation>
    <scope>NUCLEOTIDE SEQUENCE [LARGE SCALE GENOMIC DNA]</scope>
    <source>
        <strain evidence="11">ICHIAU1</strain>
    </source>
</reference>
<dbReference type="PROSITE" id="PS51755">
    <property type="entry name" value="OMPR_PHOB"/>
    <property type="match status" value="1"/>
</dbReference>
<evidence type="ECO:0000259" key="8">
    <source>
        <dbReference type="PROSITE" id="PS50110"/>
    </source>
</evidence>
<dbReference type="InterPro" id="IPR011006">
    <property type="entry name" value="CheY-like_superfamily"/>
</dbReference>
<dbReference type="InterPro" id="IPR016032">
    <property type="entry name" value="Sig_transdc_resp-reg_C-effctor"/>
</dbReference>
<accession>A0A7R6R879</accession>
<dbReference type="PANTHER" id="PTHR48111:SF1">
    <property type="entry name" value="TWO-COMPONENT RESPONSE REGULATOR ORR33"/>
    <property type="match status" value="1"/>
</dbReference>
<keyword evidence="5" id="KW-0804">Transcription</keyword>
<dbReference type="SUPFAM" id="SSF52172">
    <property type="entry name" value="CheY-like"/>
    <property type="match status" value="1"/>
</dbReference>
<dbReference type="InterPro" id="IPR001789">
    <property type="entry name" value="Sig_transdc_resp-reg_receiver"/>
</dbReference>
<evidence type="ECO:0000259" key="9">
    <source>
        <dbReference type="PROSITE" id="PS51755"/>
    </source>
</evidence>
<evidence type="ECO:0000256" key="2">
    <source>
        <dbReference type="ARBA" id="ARBA00023012"/>
    </source>
</evidence>
<keyword evidence="11" id="KW-1185">Reference proteome</keyword>
<dbReference type="PANTHER" id="PTHR48111">
    <property type="entry name" value="REGULATOR OF RPOS"/>
    <property type="match status" value="1"/>
</dbReference>
<dbReference type="Pfam" id="PF00072">
    <property type="entry name" value="Response_reg"/>
    <property type="match status" value="1"/>
</dbReference>
<dbReference type="InterPro" id="IPR039420">
    <property type="entry name" value="WalR-like"/>
</dbReference>
<gene>
    <name evidence="10" type="ORF">ICHIAU1_20520</name>
</gene>
<dbReference type="GO" id="GO:0000976">
    <property type="term" value="F:transcription cis-regulatory region binding"/>
    <property type="evidence" value="ECO:0007669"/>
    <property type="project" value="TreeGrafter"/>
</dbReference>
<evidence type="ECO:0000313" key="10">
    <source>
        <dbReference type="EMBL" id="BBU69769.1"/>
    </source>
</evidence>
<dbReference type="OrthoDB" id="8812574at2"/>
<protein>
    <submittedName>
        <fullName evidence="10">DNA-binding response regulator</fullName>
    </submittedName>
</protein>
<keyword evidence="2" id="KW-0902">Two-component regulatory system</keyword>
<dbReference type="Gene3D" id="3.40.50.2300">
    <property type="match status" value="1"/>
</dbReference>
<dbReference type="GO" id="GO:0032993">
    <property type="term" value="C:protein-DNA complex"/>
    <property type="evidence" value="ECO:0007669"/>
    <property type="project" value="TreeGrafter"/>
</dbReference>
<proteinExistence type="predicted"/>
<keyword evidence="1 6" id="KW-0597">Phosphoprotein</keyword>
<dbReference type="PROSITE" id="PS50110">
    <property type="entry name" value="RESPONSE_REGULATORY"/>
    <property type="match status" value="1"/>
</dbReference>
<dbReference type="SUPFAM" id="SSF46894">
    <property type="entry name" value="C-terminal effector domain of the bipartite response regulators"/>
    <property type="match status" value="1"/>
</dbReference>
<evidence type="ECO:0000256" key="1">
    <source>
        <dbReference type="ARBA" id="ARBA00022553"/>
    </source>
</evidence>
<name>A0A7R6R879_9RHOO</name>
<dbReference type="Proteomes" id="UP000463961">
    <property type="component" value="Chromosome"/>
</dbReference>
<feature type="domain" description="Response regulatory" evidence="8">
    <location>
        <begin position="6"/>
        <end position="120"/>
    </location>
</feature>
<feature type="domain" description="OmpR/PhoB-type" evidence="9">
    <location>
        <begin position="123"/>
        <end position="224"/>
    </location>
</feature>
<keyword evidence="4 7" id="KW-0238">DNA-binding</keyword>
<dbReference type="RefSeq" id="WP_162049550.1">
    <property type="nucleotide sequence ID" value="NZ_AP022345.1"/>
</dbReference>
<dbReference type="GO" id="GO:0006355">
    <property type="term" value="P:regulation of DNA-templated transcription"/>
    <property type="evidence" value="ECO:0007669"/>
    <property type="project" value="InterPro"/>
</dbReference>
<dbReference type="Pfam" id="PF00486">
    <property type="entry name" value="Trans_reg_C"/>
    <property type="match status" value="1"/>
</dbReference>
<evidence type="ECO:0000256" key="4">
    <source>
        <dbReference type="ARBA" id="ARBA00023125"/>
    </source>
</evidence>